<feature type="compositionally biased region" description="Basic residues" evidence="5">
    <location>
        <begin position="308"/>
        <end position="318"/>
    </location>
</feature>
<dbReference type="PANTHER" id="PTHR21277:SF5">
    <property type="entry name" value="TRANSCRIPTIONAL ADAPTER 1"/>
    <property type="match status" value="1"/>
</dbReference>
<name>A0AA43QP01_9LECA</name>
<gene>
    <name evidence="6" type="ORF">OHK93_001157</name>
</gene>
<dbReference type="InterPro" id="IPR024738">
    <property type="entry name" value="Hfi1/Tada1"/>
</dbReference>
<evidence type="ECO:0000256" key="1">
    <source>
        <dbReference type="ARBA" id="ARBA00004123"/>
    </source>
</evidence>
<dbReference type="EMBL" id="JAPUFD010000010">
    <property type="protein sequence ID" value="MDI1489958.1"/>
    <property type="molecule type" value="Genomic_DNA"/>
</dbReference>
<evidence type="ECO:0008006" key="8">
    <source>
        <dbReference type="Google" id="ProtNLM"/>
    </source>
</evidence>
<comment type="subcellular location">
    <subcellularLocation>
        <location evidence="1">Nucleus</location>
    </subcellularLocation>
</comment>
<dbReference type="GO" id="GO:0005634">
    <property type="term" value="C:nucleus"/>
    <property type="evidence" value="ECO:0007669"/>
    <property type="project" value="UniProtKB-SubCell"/>
</dbReference>
<accession>A0AA43QP01</accession>
<comment type="caution">
    <text evidence="6">The sequence shown here is derived from an EMBL/GenBank/DDBJ whole genome shotgun (WGS) entry which is preliminary data.</text>
</comment>
<keyword evidence="3" id="KW-0804">Transcription</keyword>
<sequence>MPDIDPASLHRPEPLQTSLNPSSLSLSKPNAISTTTAAPKAAKATAAAKPQRVDIEPIYTSLKAAVGERWGDYKDAIGKYVIGKLNQSELELEIDHFIGASPETEHLHNSLITAIFANAYREPPEPGVAPWVAANDKPIGGIGGGGVGKGGDKMEERLRREVMALPRRDRKRLKEVGERDGYDPNTSSAAASAMTDYRLARSIKLPDTVPASAGGLNKTNWDLEIRKRYTNPLFQETLEFPDATSIQSRLVPICYEEALPNGAADLCAEFMAVAAEMFVKDVVGTMIAKTRSNINSAGAQSGIWTKNGRPRHHAHKKGPVNGGTSDMTENLQQLLQRPLGISEVRIALSLASCSLGPMPDIVTDVMGGWPEGYLEGWETHQPALDLDLPPEGTPGLANGISVLGHVKQSSSSSAVAANGTSANGGLTNGSASAPINGNGKAVEDQQQTSHLQIAGKDPIAEWAGSSPWDRQQLFGVLDDCLAIGQ</sequence>
<dbReference type="Proteomes" id="UP001161017">
    <property type="component" value="Unassembled WGS sequence"/>
</dbReference>
<evidence type="ECO:0000256" key="4">
    <source>
        <dbReference type="ARBA" id="ARBA00023242"/>
    </source>
</evidence>
<dbReference type="PANTHER" id="PTHR21277">
    <property type="entry name" value="TRANSCRIPTIONAL ADAPTER 1"/>
    <property type="match status" value="1"/>
</dbReference>
<keyword evidence="2" id="KW-0805">Transcription regulation</keyword>
<dbReference type="Pfam" id="PF12767">
    <property type="entry name" value="SAGA-Tad1"/>
    <property type="match status" value="1"/>
</dbReference>
<organism evidence="6 7">
    <name type="scientific">Ramalina farinacea</name>
    <dbReference type="NCBI Taxonomy" id="258253"/>
    <lineage>
        <taxon>Eukaryota</taxon>
        <taxon>Fungi</taxon>
        <taxon>Dikarya</taxon>
        <taxon>Ascomycota</taxon>
        <taxon>Pezizomycotina</taxon>
        <taxon>Lecanoromycetes</taxon>
        <taxon>OSLEUM clade</taxon>
        <taxon>Lecanoromycetidae</taxon>
        <taxon>Lecanorales</taxon>
        <taxon>Lecanorineae</taxon>
        <taxon>Ramalinaceae</taxon>
        <taxon>Ramalina</taxon>
    </lineage>
</organism>
<reference evidence="6" key="1">
    <citation type="journal article" date="2023" name="Genome Biol. Evol.">
        <title>First Whole Genome Sequence and Flow Cytometry Genome Size Data for the Lichen-Forming Fungus Ramalina farinacea (Ascomycota).</title>
        <authorList>
            <person name="Llewellyn T."/>
            <person name="Mian S."/>
            <person name="Hill R."/>
            <person name="Leitch I.J."/>
            <person name="Gaya E."/>
        </authorList>
    </citation>
    <scope>NUCLEOTIDE SEQUENCE</scope>
    <source>
        <strain evidence="6">LIQ254RAFAR</strain>
    </source>
</reference>
<evidence type="ECO:0000256" key="2">
    <source>
        <dbReference type="ARBA" id="ARBA00023015"/>
    </source>
</evidence>
<feature type="compositionally biased region" description="Low complexity" evidence="5">
    <location>
        <begin position="18"/>
        <end position="30"/>
    </location>
</feature>
<evidence type="ECO:0000313" key="7">
    <source>
        <dbReference type="Proteomes" id="UP001161017"/>
    </source>
</evidence>
<proteinExistence type="predicted"/>
<dbReference type="GO" id="GO:0003713">
    <property type="term" value="F:transcription coactivator activity"/>
    <property type="evidence" value="ECO:0007669"/>
    <property type="project" value="TreeGrafter"/>
</dbReference>
<protein>
    <recommendedName>
        <fullName evidence="8">Transcriptional coactivator HFI1/ADA1</fullName>
    </recommendedName>
</protein>
<feature type="region of interest" description="Disordered" evidence="5">
    <location>
        <begin position="299"/>
        <end position="325"/>
    </location>
</feature>
<dbReference type="GO" id="GO:0000124">
    <property type="term" value="C:SAGA complex"/>
    <property type="evidence" value="ECO:0007669"/>
    <property type="project" value="TreeGrafter"/>
</dbReference>
<dbReference type="AlphaFoldDB" id="A0AA43QP01"/>
<evidence type="ECO:0000256" key="5">
    <source>
        <dbReference type="SAM" id="MobiDB-lite"/>
    </source>
</evidence>
<dbReference type="GO" id="GO:0006357">
    <property type="term" value="P:regulation of transcription by RNA polymerase II"/>
    <property type="evidence" value="ECO:0007669"/>
    <property type="project" value="TreeGrafter"/>
</dbReference>
<evidence type="ECO:0000313" key="6">
    <source>
        <dbReference type="EMBL" id="MDI1489958.1"/>
    </source>
</evidence>
<feature type="region of interest" description="Disordered" evidence="5">
    <location>
        <begin position="425"/>
        <end position="447"/>
    </location>
</feature>
<keyword evidence="7" id="KW-1185">Reference proteome</keyword>
<keyword evidence="4" id="KW-0539">Nucleus</keyword>
<evidence type="ECO:0000256" key="3">
    <source>
        <dbReference type="ARBA" id="ARBA00023163"/>
    </source>
</evidence>
<feature type="region of interest" description="Disordered" evidence="5">
    <location>
        <begin position="1"/>
        <end position="30"/>
    </location>
</feature>